<evidence type="ECO:0000313" key="4">
    <source>
        <dbReference type="Proteomes" id="UP001324287"/>
    </source>
</evidence>
<dbReference type="PROSITE" id="PS50112">
    <property type="entry name" value="PAS"/>
    <property type="match status" value="1"/>
</dbReference>
<proteinExistence type="predicted"/>
<dbReference type="InterPro" id="IPR035965">
    <property type="entry name" value="PAS-like_dom_sf"/>
</dbReference>
<dbReference type="Pfam" id="PF00989">
    <property type="entry name" value="PAS"/>
    <property type="match status" value="1"/>
</dbReference>
<dbReference type="NCBIfam" id="TIGR00229">
    <property type="entry name" value="sensory_box"/>
    <property type="match status" value="1"/>
</dbReference>
<organism evidence="3 4">
    <name type="scientific">Blastococcus brunescens</name>
    <dbReference type="NCBI Taxonomy" id="1564165"/>
    <lineage>
        <taxon>Bacteria</taxon>
        <taxon>Bacillati</taxon>
        <taxon>Actinomycetota</taxon>
        <taxon>Actinomycetes</taxon>
        <taxon>Geodermatophilales</taxon>
        <taxon>Geodermatophilaceae</taxon>
        <taxon>Blastococcus</taxon>
    </lineage>
</organism>
<dbReference type="SUPFAM" id="SSF55785">
    <property type="entry name" value="PYP-like sensor domain (PAS domain)"/>
    <property type="match status" value="1"/>
</dbReference>
<name>A0ABZ1AY17_9ACTN</name>
<dbReference type="CDD" id="cd00130">
    <property type="entry name" value="PAS"/>
    <property type="match status" value="1"/>
</dbReference>
<dbReference type="SMART" id="SM00091">
    <property type="entry name" value="PAS"/>
    <property type="match status" value="1"/>
</dbReference>
<feature type="region of interest" description="Disordered" evidence="1">
    <location>
        <begin position="111"/>
        <end position="134"/>
    </location>
</feature>
<dbReference type="RefSeq" id="WP_324274800.1">
    <property type="nucleotide sequence ID" value="NZ_CP141261.1"/>
</dbReference>
<feature type="domain" description="PAS" evidence="2">
    <location>
        <begin position="12"/>
        <end position="83"/>
    </location>
</feature>
<dbReference type="EMBL" id="CP141261">
    <property type="protein sequence ID" value="WRL63465.1"/>
    <property type="molecule type" value="Genomic_DNA"/>
</dbReference>
<dbReference type="InterPro" id="IPR013767">
    <property type="entry name" value="PAS_fold"/>
</dbReference>
<evidence type="ECO:0000259" key="2">
    <source>
        <dbReference type="PROSITE" id="PS50112"/>
    </source>
</evidence>
<accession>A0ABZ1AY17</accession>
<sequence>MSAQPGSDLFSAQRLSHALVDATDSLICVVDGDGRILLANAALERFTGRAAADLVDRFLWDVVVIPEEVHHARAAVADAMAGGDLIPGRSTGWPLAVPGGAWRCTRACSPTRRVGATQSPSSGPTSPSGAGARS</sequence>
<gene>
    <name evidence="3" type="ORF">U6N30_27700</name>
</gene>
<evidence type="ECO:0000313" key="3">
    <source>
        <dbReference type="EMBL" id="WRL63465.1"/>
    </source>
</evidence>
<reference evidence="3 4" key="1">
    <citation type="submission" date="2023-12" db="EMBL/GenBank/DDBJ databases">
        <title>Blastococcus brunescens sp. nov., an actonobacterium isolated from sandstone collected in sahara desert.</title>
        <authorList>
            <person name="Gtari M."/>
            <person name="Ghodhbane F."/>
        </authorList>
    </citation>
    <scope>NUCLEOTIDE SEQUENCE [LARGE SCALE GENOMIC DNA]</scope>
    <source>
        <strain evidence="3 4">BMG 8361</strain>
    </source>
</reference>
<feature type="compositionally biased region" description="Low complexity" evidence="1">
    <location>
        <begin position="115"/>
        <end position="134"/>
    </location>
</feature>
<evidence type="ECO:0000256" key="1">
    <source>
        <dbReference type="SAM" id="MobiDB-lite"/>
    </source>
</evidence>
<keyword evidence="4" id="KW-1185">Reference proteome</keyword>
<protein>
    <submittedName>
        <fullName evidence="3">PAS domain-containing protein</fullName>
    </submittedName>
</protein>
<dbReference type="InterPro" id="IPR000014">
    <property type="entry name" value="PAS"/>
</dbReference>
<dbReference type="Gene3D" id="3.30.450.20">
    <property type="entry name" value="PAS domain"/>
    <property type="match status" value="1"/>
</dbReference>
<dbReference type="Proteomes" id="UP001324287">
    <property type="component" value="Chromosome"/>
</dbReference>